<evidence type="ECO:0000256" key="4">
    <source>
        <dbReference type="ARBA" id="ARBA00022679"/>
    </source>
</evidence>
<sequence>GIAHEIRNPLASINFNVQMLSKKVSGDATLSELIDDTIQGIDKIKILVKSILDFAKPKAPMLKRGRLLDIVTDSVALMKPQISKANVTVRIDLSRDVPEIVFDPHQIQQVFINLILNALEAMPDGGAVEVRTETEENAGNDKPQLAVSVADDGCGIPHEIQPRIFDPFFTTKTEGTGLGLSIVHKIMEQHDATIDCISEVHKGTTFILRFPLETELLR</sequence>
<dbReference type="CDD" id="cd00082">
    <property type="entry name" value="HisKA"/>
    <property type="match status" value="1"/>
</dbReference>
<dbReference type="InterPro" id="IPR003594">
    <property type="entry name" value="HATPase_dom"/>
</dbReference>
<dbReference type="PROSITE" id="PS50109">
    <property type="entry name" value="HIS_KIN"/>
    <property type="match status" value="1"/>
</dbReference>
<dbReference type="Gene3D" id="3.30.565.10">
    <property type="entry name" value="Histidine kinase-like ATPase, C-terminal domain"/>
    <property type="match status" value="1"/>
</dbReference>
<proteinExistence type="predicted"/>
<keyword evidence="3" id="KW-0597">Phosphoprotein</keyword>
<keyword evidence="5" id="KW-0547">Nucleotide-binding</keyword>
<dbReference type="InterPro" id="IPR036097">
    <property type="entry name" value="HisK_dim/P_sf"/>
</dbReference>
<evidence type="ECO:0000313" key="11">
    <source>
        <dbReference type="Proteomes" id="UP000807825"/>
    </source>
</evidence>
<evidence type="ECO:0000256" key="7">
    <source>
        <dbReference type="ARBA" id="ARBA00022840"/>
    </source>
</evidence>
<evidence type="ECO:0000256" key="3">
    <source>
        <dbReference type="ARBA" id="ARBA00022553"/>
    </source>
</evidence>
<keyword evidence="4" id="KW-0808">Transferase</keyword>
<evidence type="ECO:0000256" key="2">
    <source>
        <dbReference type="ARBA" id="ARBA00012438"/>
    </source>
</evidence>
<evidence type="ECO:0000259" key="9">
    <source>
        <dbReference type="PROSITE" id="PS50109"/>
    </source>
</evidence>
<dbReference type="Pfam" id="PF00512">
    <property type="entry name" value="HisKA"/>
    <property type="match status" value="1"/>
</dbReference>
<keyword evidence="8" id="KW-0902">Two-component regulatory system</keyword>
<dbReference type="InterPro" id="IPR036890">
    <property type="entry name" value="HATPase_C_sf"/>
</dbReference>
<feature type="domain" description="Histidine kinase" evidence="9">
    <location>
        <begin position="1"/>
        <end position="214"/>
    </location>
</feature>
<dbReference type="GO" id="GO:0005524">
    <property type="term" value="F:ATP binding"/>
    <property type="evidence" value="ECO:0007669"/>
    <property type="project" value="UniProtKB-KW"/>
</dbReference>
<protein>
    <recommendedName>
        <fullName evidence="2">histidine kinase</fullName>
        <ecNumber evidence="2">2.7.13.3</ecNumber>
    </recommendedName>
</protein>
<dbReference type="AlphaFoldDB" id="A0A9D6Z696"/>
<keyword evidence="6 10" id="KW-0418">Kinase</keyword>
<feature type="non-terminal residue" evidence="10">
    <location>
        <position position="1"/>
    </location>
</feature>
<reference evidence="10" key="1">
    <citation type="submission" date="2020-07" db="EMBL/GenBank/DDBJ databases">
        <title>Huge and variable diversity of episymbiotic CPR bacteria and DPANN archaea in groundwater ecosystems.</title>
        <authorList>
            <person name="He C.Y."/>
            <person name="Keren R."/>
            <person name="Whittaker M."/>
            <person name="Farag I.F."/>
            <person name="Doudna J."/>
            <person name="Cate J.H.D."/>
            <person name="Banfield J.F."/>
        </authorList>
    </citation>
    <scope>NUCLEOTIDE SEQUENCE</scope>
    <source>
        <strain evidence="10">NC_groundwater_1664_Pr3_B-0.1um_52_9</strain>
    </source>
</reference>
<gene>
    <name evidence="10" type="ORF">HY912_10515</name>
</gene>
<evidence type="ECO:0000256" key="6">
    <source>
        <dbReference type="ARBA" id="ARBA00022777"/>
    </source>
</evidence>
<dbReference type="CDD" id="cd00075">
    <property type="entry name" value="HATPase"/>
    <property type="match status" value="1"/>
</dbReference>
<accession>A0A9D6Z696</accession>
<evidence type="ECO:0000256" key="1">
    <source>
        <dbReference type="ARBA" id="ARBA00000085"/>
    </source>
</evidence>
<dbReference type="SUPFAM" id="SSF47384">
    <property type="entry name" value="Homodimeric domain of signal transducing histidine kinase"/>
    <property type="match status" value="1"/>
</dbReference>
<dbReference type="Gene3D" id="1.10.287.130">
    <property type="match status" value="1"/>
</dbReference>
<dbReference type="SMART" id="SM00388">
    <property type="entry name" value="HisKA"/>
    <property type="match status" value="1"/>
</dbReference>
<name>A0A9D6Z696_9BACT</name>
<dbReference type="SUPFAM" id="SSF55874">
    <property type="entry name" value="ATPase domain of HSP90 chaperone/DNA topoisomerase II/histidine kinase"/>
    <property type="match status" value="1"/>
</dbReference>
<dbReference type="Pfam" id="PF02518">
    <property type="entry name" value="HATPase_c"/>
    <property type="match status" value="1"/>
</dbReference>
<evidence type="ECO:0000313" key="10">
    <source>
        <dbReference type="EMBL" id="MBI5249916.1"/>
    </source>
</evidence>
<dbReference type="InterPro" id="IPR005467">
    <property type="entry name" value="His_kinase_dom"/>
</dbReference>
<dbReference type="Proteomes" id="UP000807825">
    <property type="component" value="Unassembled WGS sequence"/>
</dbReference>
<dbReference type="SMART" id="SM00387">
    <property type="entry name" value="HATPase_c"/>
    <property type="match status" value="1"/>
</dbReference>
<dbReference type="GO" id="GO:0000155">
    <property type="term" value="F:phosphorelay sensor kinase activity"/>
    <property type="evidence" value="ECO:0007669"/>
    <property type="project" value="InterPro"/>
</dbReference>
<keyword evidence="7" id="KW-0067">ATP-binding</keyword>
<dbReference type="PANTHER" id="PTHR43065">
    <property type="entry name" value="SENSOR HISTIDINE KINASE"/>
    <property type="match status" value="1"/>
</dbReference>
<dbReference type="PANTHER" id="PTHR43065:SF10">
    <property type="entry name" value="PEROXIDE STRESS-ACTIVATED HISTIDINE KINASE MAK3"/>
    <property type="match status" value="1"/>
</dbReference>
<comment type="catalytic activity">
    <reaction evidence="1">
        <text>ATP + protein L-histidine = ADP + protein N-phospho-L-histidine.</text>
        <dbReference type="EC" id="2.7.13.3"/>
    </reaction>
</comment>
<evidence type="ECO:0000256" key="5">
    <source>
        <dbReference type="ARBA" id="ARBA00022741"/>
    </source>
</evidence>
<dbReference type="PRINTS" id="PR00344">
    <property type="entry name" value="BCTRLSENSOR"/>
</dbReference>
<dbReference type="EMBL" id="JACRDE010000283">
    <property type="protein sequence ID" value="MBI5249916.1"/>
    <property type="molecule type" value="Genomic_DNA"/>
</dbReference>
<evidence type="ECO:0000256" key="8">
    <source>
        <dbReference type="ARBA" id="ARBA00023012"/>
    </source>
</evidence>
<dbReference type="InterPro" id="IPR003661">
    <property type="entry name" value="HisK_dim/P_dom"/>
</dbReference>
<comment type="caution">
    <text evidence="10">The sequence shown here is derived from an EMBL/GenBank/DDBJ whole genome shotgun (WGS) entry which is preliminary data.</text>
</comment>
<organism evidence="10 11">
    <name type="scientific">Desulfomonile tiedjei</name>
    <dbReference type="NCBI Taxonomy" id="2358"/>
    <lineage>
        <taxon>Bacteria</taxon>
        <taxon>Pseudomonadati</taxon>
        <taxon>Thermodesulfobacteriota</taxon>
        <taxon>Desulfomonilia</taxon>
        <taxon>Desulfomonilales</taxon>
        <taxon>Desulfomonilaceae</taxon>
        <taxon>Desulfomonile</taxon>
    </lineage>
</organism>
<dbReference type="EC" id="2.7.13.3" evidence="2"/>
<dbReference type="InterPro" id="IPR004358">
    <property type="entry name" value="Sig_transdc_His_kin-like_C"/>
</dbReference>